<dbReference type="Pfam" id="PF07589">
    <property type="entry name" value="PEP-CTERM"/>
    <property type="match status" value="1"/>
</dbReference>
<name>A0ABW2L3M4_9BACT</name>
<proteinExistence type="predicted"/>
<feature type="domain" description="Ice-binding protein C-terminal" evidence="2">
    <location>
        <begin position="204"/>
        <end position="227"/>
    </location>
</feature>
<keyword evidence="4" id="KW-1185">Reference proteome</keyword>
<comment type="caution">
    <text evidence="3">The sequence shown here is derived from an EMBL/GenBank/DDBJ whole genome shotgun (WGS) entry which is preliminary data.</text>
</comment>
<feature type="signal peptide" evidence="1">
    <location>
        <begin position="1"/>
        <end position="16"/>
    </location>
</feature>
<dbReference type="RefSeq" id="WP_379710760.1">
    <property type="nucleotide sequence ID" value="NZ_JBHTBS010000003.1"/>
</dbReference>
<dbReference type="Proteomes" id="UP001596472">
    <property type="component" value="Unassembled WGS sequence"/>
</dbReference>
<dbReference type="NCBIfam" id="TIGR02595">
    <property type="entry name" value="PEP_CTERM"/>
    <property type="match status" value="1"/>
</dbReference>
<organism evidence="3 4">
    <name type="scientific">Haloferula chungangensis</name>
    <dbReference type="NCBI Taxonomy" id="1048331"/>
    <lineage>
        <taxon>Bacteria</taxon>
        <taxon>Pseudomonadati</taxon>
        <taxon>Verrucomicrobiota</taxon>
        <taxon>Verrucomicrobiia</taxon>
        <taxon>Verrucomicrobiales</taxon>
        <taxon>Verrucomicrobiaceae</taxon>
        <taxon>Haloferula</taxon>
    </lineage>
</organism>
<gene>
    <name evidence="3" type="ORF">ACFQY0_07040</name>
</gene>
<sequence>MKSFIISAALISTASAVVTVDTNYSNPSAVNGSNDSTQFGYEAFVSMGAGDSWDSVATVGGWSYADLNPAANPNKGWGHAATWFLVELTETTSFSISMDWLPPASGASEEGRPGFSIYAGESIVHEPGQLHGFSNNGNDLSLLNSGWDLNTPSLVFAGNAENFTGDSVTGTFTLDAGRYTIALGNADDSTTSRVDQNYNFTFSTVPEPSSAILMASGCLALISRRRR</sequence>
<evidence type="ECO:0000313" key="4">
    <source>
        <dbReference type="Proteomes" id="UP001596472"/>
    </source>
</evidence>
<dbReference type="EMBL" id="JBHTBS010000003">
    <property type="protein sequence ID" value="MFC7336927.1"/>
    <property type="molecule type" value="Genomic_DNA"/>
</dbReference>
<evidence type="ECO:0000256" key="1">
    <source>
        <dbReference type="SAM" id="SignalP"/>
    </source>
</evidence>
<protein>
    <submittedName>
        <fullName evidence="3">PEP-CTERM sorting domain-containing protein</fullName>
    </submittedName>
</protein>
<accession>A0ABW2L3M4</accession>
<evidence type="ECO:0000259" key="2">
    <source>
        <dbReference type="Pfam" id="PF07589"/>
    </source>
</evidence>
<keyword evidence="1" id="KW-0732">Signal</keyword>
<evidence type="ECO:0000313" key="3">
    <source>
        <dbReference type="EMBL" id="MFC7336927.1"/>
    </source>
</evidence>
<feature type="chain" id="PRO_5045889691" evidence="1">
    <location>
        <begin position="17"/>
        <end position="227"/>
    </location>
</feature>
<reference evidence="4" key="1">
    <citation type="journal article" date="2019" name="Int. J. Syst. Evol. Microbiol.">
        <title>The Global Catalogue of Microorganisms (GCM) 10K type strain sequencing project: providing services to taxonomists for standard genome sequencing and annotation.</title>
        <authorList>
            <consortium name="The Broad Institute Genomics Platform"/>
            <consortium name="The Broad Institute Genome Sequencing Center for Infectious Disease"/>
            <person name="Wu L."/>
            <person name="Ma J."/>
        </authorList>
    </citation>
    <scope>NUCLEOTIDE SEQUENCE [LARGE SCALE GENOMIC DNA]</scope>
    <source>
        <strain evidence="4">CGMCC 4.1467</strain>
    </source>
</reference>
<dbReference type="InterPro" id="IPR013424">
    <property type="entry name" value="Ice-binding_C"/>
</dbReference>